<dbReference type="RefSeq" id="WP_006106556.1">
    <property type="nucleotide sequence ID" value="NZ_DS989885.1"/>
</dbReference>
<accession>B4W5A5</accession>
<sequence length="209" mass="23686">MVQTIQAENITLRELITLYGLQLVEGEQFFREWQDNLPELTNQEKQLLDQIKAGYINLRNYPPLLENTVNIAVLSPLLFVGQFYLPPFHIKLEKSVQIATEDGGSVIKGRIDVLLLNEQFWVSVIESKQVAYSVEAGLDQIIAYMLATPHPEKPVFGMITSGGSFMFIKLVKGEPPQYATSDIFDIRNRGNELYNVLSILKRLGKMALI</sequence>
<evidence type="ECO:0000313" key="1">
    <source>
        <dbReference type="EMBL" id="EDX70625.1"/>
    </source>
</evidence>
<dbReference type="eggNOG" id="COG2810">
    <property type="taxonomic scope" value="Bacteria"/>
</dbReference>
<gene>
    <name evidence="1" type="ORF">MC7420_6550</name>
</gene>
<evidence type="ECO:0000313" key="2">
    <source>
        <dbReference type="Proteomes" id="UP000003835"/>
    </source>
</evidence>
<proteinExistence type="predicted"/>
<name>B4W5A5_9CYAN</name>
<dbReference type="EMBL" id="DS989885">
    <property type="protein sequence ID" value="EDX70625.1"/>
    <property type="molecule type" value="Genomic_DNA"/>
</dbReference>
<dbReference type="OrthoDB" id="511707at2"/>
<protein>
    <submittedName>
        <fullName evidence="1">Type I restriction enzyme R protein N terminal domain protein</fullName>
    </submittedName>
</protein>
<dbReference type="Proteomes" id="UP000003835">
    <property type="component" value="Unassembled WGS sequence"/>
</dbReference>
<organism evidence="1 2">
    <name type="scientific">Coleofasciculus chthonoplastes PCC 7420</name>
    <dbReference type="NCBI Taxonomy" id="118168"/>
    <lineage>
        <taxon>Bacteria</taxon>
        <taxon>Bacillati</taxon>
        <taxon>Cyanobacteriota</taxon>
        <taxon>Cyanophyceae</taxon>
        <taxon>Coleofasciculales</taxon>
        <taxon>Coleofasciculaceae</taxon>
        <taxon>Coleofasciculus</taxon>
    </lineage>
</organism>
<keyword evidence="2" id="KW-1185">Reference proteome</keyword>
<reference evidence="1 2" key="1">
    <citation type="submission" date="2008-07" db="EMBL/GenBank/DDBJ databases">
        <authorList>
            <person name="Tandeau de Marsac N."/>
            <person name="Ferriera S."/>
            <person name="Johnson J."/>
            <person name="Kravitz S."/>
            <person name="Beeson K."/>
            <person name="Sutton G."/>
            <person name="Rogers Y.-H."/>
            <person name="Friedman R."/>
            <person name="Frazier M."/>
            <person name="Venter J.C."/>
        </authorList>
    </citation>
    <scope>NUCLEOTIDE SEQUENCE [LARGE SCALE GENOMIC DNA]</scope>
    <source>
        <strain evidence="1 2">PCC 7420</strain>
    </source>
</reference>
<dbReference type="HOGENOM" id="CLU_090272_0_0_3"/>
<dbReference type="AlphaFoldDB" id="B4W5A5"/>